<feature type="transmembrane region" description="Helical" evidence="12">
    <location>
        <begin position="197"/>
        <end position="224"/>
    </location>
</feature>
<dbReference type="PROSITE" id="PS50929">
    <property type="entry name" value="ABC_TM1F"/>
    <property type="match status" value="1"/>
</dbReference>
<evidence type="ECO:0000313" key="16">
    <source>
        <dbReference type="Proteomes" id="UP000253324"/>
    </source>
</evidence>
<evidence type="ECO:0000256" key="3">
    <source>
        <dbReference type="ARBA" id="ARBA00022448"/>
    </source>
</evidence>
<dbReference type="SUPFAM" id="SSF90123">
    <property type="entry name" value="ABC transporter transmembrane region"/>
    <property type="match status" value="1"/>
</dbReference>
<keyword evidence="9 12" id="KW-1133">Transmembrane helix</keyword>
<evidence type="ECO:0000313" key="15">
    <source>
        <dbReference type="EMBL" id="RCW82649.1"/>
    </source>
</evidence>
<feature type="transmembrane region" description="Helical" evidence="12">
    <location>
        <begin position="100"/>
        <end position="122"/>
    </location>
</feature>
<dbReference type="InterPro" id="IPR027417">
    <property type="entry name" value="P-loop_NTPase"/>
</dbReference>
<dbReference type="InterPro" id="IPR003439">
    <property type="entry name" value="ABC_transporter-like_ATP-bd"/>
</dbReference>
<keyword evidence="6 12" id="KW-0812">Transmembrane</keyword>
<keyword evidence="7" id="KW-0547">Nucleotide-binding</keyword>
<comment type="similarity">
    <text evidence="2">Belongs to the ABC transporter superfamily.</text>
</comment>
<keyword evidence="8 15" id="KW-0067">ATP-binding</keyword>
<accession>A0A368YSU1</accession>
<dbReference type="GO" id="GO:0005524">
    <property type="term" value="F:ATP binding"/>
    <property type="evidence" value="ECO:0007669"/>
    <property type="project" value="UniProtKB-KW"/>
</dbReference>
<feature type="compositionally biased region" description="Low complexity" evidence="11">
    <location>
        <begin position="8"/>
        <end position="22"/>
    </location>
</feature>
<sequence>MPRTYSSGGRVPRGAPGRALGGPPLPEVHTLRERFGALKNLWPFLLMVWRTSPYLTAASLVLRLGRALLPVITLFVGKLIIDDVVLLVQTPNKPQTLSQWLNSGLLNWLGLLLLAEFALAVLSDILGRVVSLIDSLLSERVSNTSSVRLMQHAATLDLEDFEDAEFQDQLERARRQSSGRMTLMGQLLSQAQDMVTVASFAAGLIVYAPWLIVLLFLALVPAFLGEAHFNAQSYSLDFVRTPERRELDYVRQTAASVETAKEVKIFGLHNFLIDRYMRLATDFYAANRILALRRASWGGLFTAMGTVGYYLAYAYIVLRTLGGEFSIGDLTFLAGSFRRLRTLLEGLLTSFSSTAGQALYLDDLFAFFEVKPEILSPENPRPFPHPIRQGFVFDDVGFIYPGAESWAVRHLSFTLHAGEVVALVGENGAGKTTLVKLLTRLYDPDEGRILLDGHDLREYDLEALRGNMGVIFQDFVRYNLSASDNIAVGRIAYRDDRGRIAQAASRSQADGVIAKLPGQYEQMIGKRFKNGVELSGGEWQKIAIARAYMREAEVLILDEPTAALDARSEFEVFRRFKELSEGKTAILISHRFSSVRMADRILVLADGKVEAAGTHEELVAQAGRYAELFELQAAGYR</sequence>
<name>A0A368YSU1_9HYPH</name>
<dbReference type="PANTHER" id="PTHR43394">
    <property type="entry name" value="ATP-DEPENDENT PERMEASE MDL1, MITOCHONDRIAL"/>
    <property type="match status" value="1"/>
</dbReference>
<evidence type="ECO:0000256" key="5">
    <source>
        <dbReference type="ARBA" id="ARBA00022597"/>
    </source>
</evidence>
<keyword evidence="3" id="KW-0813">Transport</keyword>
<dbReference type="InterPro" id="IPR039421">
    <property type="entry name" value="Type_1_exporter"/>
</dbReference>
<dbReference type="PANTHER" id="PTHR43394:SF1">
    <property type="entry name" value="ATP-BINDING CASSETTE SUB-FAMILY B MEMBER 10, MITOCHONDRIAL"/>
    <property type="match status" value="1"/>
</dbReference>
<feature type="transmembrane region" description="Helical" evidence="12">
    <location>
        <begin position="297"/>
        <end position="318"/>
    </location>
</feature>
<evidence type="ECO:0000256" key="9">
    <source>
        <dbReference type="ARBA" id="ARBA00022989"/>
    </source>
</evidence>
<gene>
    <name evidence="15" type="ORF">C7476_10759</name>
</gene>
<dbReference type="RefSeq" id="WP_114430527.1">
    <property type="nucleotide sequence ID" value="NZ_QPJM01000007.1"/>
</dbReference>
<dbReference type="GO" id="GO:0015421">
    <property type="term" value="F:ABC-type oligopeptide transporter activity"/>
    <property type="evidence" value="ECO:0007669"/>
    <property type="project" value="TreeGrafter"/>
</dbReference>
<feature type="domain" description="ABC transmembrane type-1" evidence="14">
    <location>
        <begin position="57"/>
        <end position="356"/>
    </location>
</feature>
<evidence type="ECO:0000256" key="7">
    <source>
        <dbReference type="ARBA" id="ARBA00022741"/>
    </source>
</evidence>
<evidence type="ECO:0000256" key="12">
    <source>
        <dbReference type="SAM" id="Phobius"/>
    </source>
</evidence>
<feature type="domain" description="ABC transporter" evidence="13">
    <location>
        <begin position="391"/>
        <end position="631"/>
    </location>
</feature>
<reference evidence="15 16" key="1">
    <citation type="submission" date="2018-07" db="EMBL/GenBank/DDBJ databases">
        <title>Genomic Encyclopedia of Type Strains, Phase III (KMG-III): the genomes of soil and plant-associated and newly described type strains.</title>
        <authorList>
            <person name="Whitman W."/>
        </authorList>
    </citation>
    <scope>NUCLEOTIDE SEQUENCE [LARGE SCALE GENOMIC DNA]</scope>
    <source>
        <strain evidence="15 16">31-25a</strain>
    </source>
</reference>
<feature type="transmembrane region" description="Helical" evidence="12">
    <location>
        <begin position="41"/>
        <end position="62"/>
    </location>
</feature>
<dbReference type="GO" id="GO:0005886">
    <property type="term" value="C:plasma membrane"/>
    <property type="evidence" value="ECO:0007669"/>
    <property type="project" value="UniProtKB-SubCell"/>
</dbReference>
<evidence type="ECO:0000259" key="13">
    <source>
        <dbReference type="PROSITE" id="PS50893"/>
    </source>
</evidence>
<dbReference type="InterPro" id="IPR003593">
    <property type="entry name" value="AAA+_ATPase"/>
</dbReference>
<evidence type="ECO:0000256" key="1">
    <source>
        <dbReference type="ARBA" id="ARBA00004651"/>
    </source>
</evidence>
<feature type="region of interest" description="Disordered" evidence="11">
    <location>
        <begin position="1"/>
        <end position="24"/>
    </location>
</feature>
<feature type="transmembrane region" description="Helical" evidence="12">
    <location>
        <begin position="68"/>
        <end position="88"/>
    </location>
</feature>
<evidence type="ECO:0000259" key="14">
    <source>
        <dbReference type="PROSITE" id="PS50929"/>
    </source>
</evidence>
<dbReference type="AlphaFoldDB" id="A0A368YSU1"/>
<keyword evidence="10 12" id="KW-0472">Membrane</keyword>
<dbReference type="PROSITE" id="PS00211">
    <property type="entry name" value="ABC_TRANSPORTER_1"/>
    <property type="match status" value="1"/>
</dbReference>
<dbReference type="Gene3D" id="3.40.50.300">
    <property type="entry name" value="P-loop containing nucleotide triphosphate hydrolases"/>
    <property type="match status" value="1"/>
</dbReference>
<keyword evidence="16" id="KW-1185">Reference proteome</keyword>
<evidence type="ECO:0000256" key="11">
    <source>
        <dbReference type="SAM" id="MobiDB-lite"/>
    </source>
</evidence>
<dbReference type="InterPro" id="IPR011527">
    <property type="entry name" value="ABC1_TM_dom"/>
</dbReference>
<comment type="caution">
    <text evidence="15">The sequence shown here is derived from an EMBL/GenBank/DDBJ whole genome shotgun (WGS) entry which is preliminary data.</text>
</comment>
<dbReference type="GO" id="GO:0016887">
    <property type="term" value="F:ATP hydrolysis activity"/>
    <property type="evidence" value="ECO:0007669"/>
    <property type="project" value="InterPro"/>
</dbReference>
<evidence type="ECO:0000256" key="2">
    <source>
        <dbReference type="ARBA" id="ARBA00005417"/>
    </source>
</evidence>
<organism evidence="15 16">
    <name type="scientific">Phyllobacterium bourgognense</name>
    <dbReference type="NCBI Taxonomy" id="314236"/>
    <lineage>
        <taxon>Bacteria</taxon>
        <taxon>Pseudomonadati</taxon>
        <taxon>Pseudomonadota</taxon>
        <taxon>Alphaproteobacteria</taxon>
        <taxon>Hyphomicrobiales</taxon>
        <taxon>Phyllobacteriaceae</taxon>
        <taxon>Phyllobacterium</taxon>
    </lineage>
</organism>
<dbReference type="EMBL" id="QPJM01000007">
    <property type="protein sequence ID" value="RCW82649.1"/>
    <property type="molecule type" value="Genomic_DNA"/>
</dbReference>
<protein>
    <submittedName>
        <fullName evidence="15">ATP-binding cassette subfamily B protein</fullName>
    </submittedName>
</protein>
<evidence type="ECO:0000256" key="6">
    <source>
        <dbReference type="ARBA" id="ARBA00022692"/>
    </source>
</evidence>
<evidence type="ECO:0000256" key="8">
    <source>
        <dbReference type="ARBA" id="ARBA00022840"/>
    </source>
</evidence>
<dbReference type="Pfam" id="PF00005">
    <property type="entry name" value="ABC_tran"/>
    <property type="match status" value="1"/>
</dbReference>
<dbReference type="InterPro" id="IPR017871">
    <property type="entry name" value="ABC_transporter-like_CS"/>
</dbReference>
<dbReference type="SUPFAM" id="SSF52540">
    <property type="entry name" value="P-loop containing nucleoside triphosphate hydrolases"/>
    <property type="match status" value="1"/>
</dbReference>
<comment type="subcellular location">
    <subcellularLocation>
        <location evidence="1">Cell membrane</location>
        <topology evidence="1">Multi-pass membrane protein</topology>
    </subcellularLocation>
</comment>
<dbReference type="Gene3D" id="1.20.1560.10">
    <property type="entry name" value="ABC transporter type 1, transmembrane domain"/>
    <property type="match status" value="1"/>
</dbReference>
<dbReference type="FunFam" id="3.40.50.300:FF:000221">
    <property type="entry name" value="Multidrug ABC transporter ATP-binding protein"/>
    <property type="match status" value="1"/>
</dbReference>
<dbReference type="InterPro" id="IPR036640">
    <property type="entry name" value="ABC1_TM_sf"/>
</dbReference>
<proteinExistence type="inferred from homology"/>
<evidence type="ECO:0000256" key="4">
    <source>
        <dbReference type="ARBA" id="ARBA00022475"/>
    </source>
</evidence>
<evidence type="ECO:0000256" key="10">
    <source>
        <dbReference type="ARBA" id="ARBA00023136"/>
    </source>
</evidence>
<keyword evidence="4" id="KW-1003">Cell membrane</keyword>
<dbReference type="Proteomes" id="UP000253324">
    <property type="component" value="Unassembled WGS sequence"/>
</dbReference>
<dbReference type="PROSITE" id="PS50893">
    <property type="entry name" value="ABC_TRANSPORTER_2"/>
    <property type="match status" value="1"/>
</dbReference>
<dbReference type="SMART" id="SM00382">
    <property type="entry name" value="AAA"/>
    <property type="match status" value="1"/>
</dbReference>
<dbReference type="OrthoDB" id="9804259at2"/>
<keyword evidence="5" id="KW-0762">Sugar transport</keyword>